<dbReference type="GO" id="GO:0003924">
    <property type="term" value="F:GTPase activity"/>
    <property type="evidence" value="ECO:0007669"/>
    <property type="project" value="InterPro"/>
</dbReference>
<dbReference type="SUPFAM" id="SSF52540">
    <property type="entry name" value="P-loop containing nucleoside triphosphate hydrolases"/>
    <property type="match status" value="1"/>
</dbReference>
<protein>
    <submittedName>
        <fullName evidence="4">Ras-related protein Rab-1D-like</fullName>
    </submittedName>
</protein>
<dbReference type="STRING" id="7574.A0A1S3KAF0"/>
<evidence type="ECO:0000256" key="2">
    <source>
        <dbReference type="ARBA" id="ARBA00023134"/>
    </source>
</evidence>
<dbReference type="AlphaFoldDB" id="A0A1S3KAF0"/>
<dbReference type="Pfam" id="PF00071">
    <property type="entry name" value="Ras"/>
    <property type="match status" value="1"/>
</dbReference>
<dbReference type="SMART" id="SM00174">
    <property type="entry name" value="RHO"/>
    <property type="match status" value="1"/>
</dbReference>
<keyword evidence="1" id="KW-0547">Nucleotide-binding</keyword>
<dbReference type="SMART" id="SM00173">
    <property type="entry name" value="RAS"/>
    <property type="match status" value="1"/>
</dbReference>
<evidence type="ECO:0000313" key="4">
    <source>
        <dbReference type="RefSeq" id="XP_013419595.1"/>
    </source>
</evidence>
<dbReference type="InterPro" id="IPR001806">
    <property type="entry name" value="Small_GTPase"/>
</dbReference>
<dbReference type="Gene3D" id="3.40.50.300">
    <property type="entry name" value="P-loop containing nucleotide triphosphate hydrolases"/>
    <property type="match status" value="1"/>
</dbReference>
<dbReference type="RefSeq" id="XP_013419595.1">
    <property type="nucleotide sequence ID" value="XM_013564141.2"/>
</dbReference>
<reference evidence="4" key="1">
    <citation type="submission" date="2025-08" db="UniProtKB">
        <authorList>
            <consortium name="RefSeq"/>
        </authorList>
    </citation>
    <scope>IDENTIFICATION</scope>
    <source>
        <tissue evidence="4">Gonads</tissue>
    </source>
</reference>
<dbReference type="PANTHER" id="PTHR47977">
    <property type="entry name" value="RAS-RELATED PROTEIN RAB"/>
    <property type="match status" value="1"/>
</dbReference>
<dbReference type="GeneID" id="106180225"/>
<name>A0A1S3KAF0_LINAN</name>
<dbReference type="PRINTS" id="PR00449">
    <property type="entry name" value="RASTRNSFRMNG"/>
</dbReference>
<dbReference type="FunCoup" id="A0A1S3KAF0">
    <property type="interactions" value="5"/>
</dbReference>
<keyword evidence="3" id="KW-1185">Reference proteome</keyword>
<dbReference type="OrthoDB" id="28034at2759"/>
<dbReference type="InterPro" id="IPR050227">
    <property type="entry name" value="Rab"/>
</dbReference>
<proteinExistence type="predicted"/>
<dbReference type="PROSITE" id="PS51419">
    <property type="entry name" value="RAB"/>
    <property type="match status" value="1"/>
</dbReference>
<gene>
    <name evidence="4" type="primary">LOC106180225</name>
</gene>
<organism evidence="3 4">
    <name type="scientific">Lingula anatina</name>
    <name type="common">Brachiopod</name>
    <name type="synonym">Lingula unguis</name>
    <dbReference type="NCBI Taxonomy" id="7574"/>
    <lineage>
        <taxon>Eukaryota</taxon>
        <taxon>Metazoa</taxon>
        <taxon>Spiralia</taxon>
        <taxon>Lophotrochozoa</taxon>
        <taxon>Brachiopoda</taxon>
        <taxon>Linguliformea</taxon>
        <taxon>Lingulata</taxon>
        <taxon>Lingulida</taxon>
        <taxon>Linguloidea</taxon>
        <taxon>Lingulidae</taxon>
        <taxon>Lingula</taxon>
    </lineage>
</organism>
<evidence type="ECO:0000256" key="1">
    <source>
        <dbReference type="ARBA" id="ARBA00022741"/>
    </source>
</evidence>
<dbReference type="KEGG" id="lak:106180225"/>
<dbReference type="GO" id="GO:0005525">
    <property type="term" value="F:GTP binding"/>
    <property type="evidence" value="ECO:0007669"/>
    <property type="project" value="UniProtKB-KW"/>
</dbReference>
<evidence type="ECO:0000313" key="3">
    <source>
        <dbReference type="Proteomes" id="UP000085678"/>
    </source>
</evidence>
<dbReference type="InParanoid" id="A0A1S3KAF0"/>
<accession>A0A1S3KAF0</accession>
<sequence length="221" mass="24630">MENSNSTEESDSESDMSFKVIMIGKYGVGKSSLFRRFMKQGYSGAMTRKDTIGMDHYKRTFIIDGHDIKVTMWDTGGMERASLTGGYYRQADGVILCFSLTDPESFNCLSQSMLEVAMYCSVSKLFICGTKVDEISRDHDPHSLVTEDDIEIFKAQCGDEVVGGVYQVSAKTGAGVEEMFDDVARVLRDELDQKRREISRIRLGAELNEGVPSENKKACAC</sequence>
<dbReference type="FunFam" id="3.40.50.300:FF:001329">
    <property type="entry name" value="Small GTP-binding protein, putative"/>
    <property type="match status" value="1"/>
</dbReference>
<dbReference type="InterPro" id="IPR027417">
    <property type="entry name" value="P-loop_NTPase"/>
</dbReference>
<keyword evidence="2" id="KW-0342">GTP-binding</keyword>
<dbReference type="Proteomes" id="UP000085678">
    <property type="component" value="Unplaced"/>
</dbReference>
<dbReference type="CDD" id="cd00154">
    <property type="entry name" value="Rab"/>
    <property type="match status" value="1"/>
</dbReference>
<dbReference type="SMART" id="SM00175">
    <property type="entry name" value="RAB"/>
    <property type="match status" value="1"/>
</dbReference>
<dbReference type="NCBIfam" id="TIGR00231">
    <property type="entry name" value="small_GTP"/>
    <property type="match status" value="1"/>
</dbReference>
<dbReference type="InterPro" id="IPR005225">
    <property type="entry name" value="Small_GTP-bd"/>
</dbReference>